<dbReference type="InterPro" id="IPR003819">
    <property type="entry name" value="TauD/TfdA-like"/>
</dbReference>
<gene>
    <name evidence="8" type="ORF">K466DRAFT_502050</name>
</gene>
<dbReference type="PANTHER" id="PTHR30468:SF10">
    <property type="entry name" value="TAUD_TFDA-LIKE DOMAIN-CONTAINING PROTEIN"/>
    <property type="match status" value="1"/>
</dbReference>
<keyword evidence="5" id="KW-0408">Iron</keyword>
<dbReference type="Gene3D" id="3.60.130.10">
    <property type="entry name" value="Clavaminate synthase-like"/>
    <property type="match status" value="1"/>
</dbReference>
<feature type="region of interest" description="Disordered" evidence="6">
    <location>
        <begin position="88"/>
        <end position="109"/>
    </location>
</feature>
<dbReference type="STRING" id="1314778.A0A5C3NVZ7"/>
<protein>
    <submittedName>
        <fullName evidence="8">Taurine catabolism dioxygenase</fullName>
    </submittedName>
</protein>
<accession>A0A5C3NVZ7</accession>
<comment type="similarity">
    <text evidence="1">Belongs to the TfdA dioxygenase family.</text>
</comment>
<evidence type="ECO:0000256" key="5">
    <source>
        <dbReference type="ARBA" id="ARBA00023004"/>
    </source>
</evidence>
<reference evidence="8 9" key="1">
    <citation type="journal article" date="2019" name="Nat. Ecol. Evol.">
        <title>Megaphylogeny resolves global patterns of mushroom evolution.</title>
        <authorList>
            <person name="Varga T."/>
            <person name="Krizsan K."/>
            <person name="Foldi C."/>
            <person name="Dima B."/>
            <person name="Sanchez-Garcia M."/>
            <person name="Sanchez-Ramirez S."/>
            <person name="Szollosi G.J."/>
            <person name="Szarkandi J.G."/>
            <person name="Papp V."/>
            <person name="Albert L."/>
            <person name="Andreopoulos W."/>
            <person name="Angelini C."/>
            <person name="Antonin V."/>
            <person name="Barry K.W."/>
            <person name="Bougher N.L."/>
            <person name="Buchanan P."/>
            <person name="Buyck B."/>
            <person name="Bense V."/>
            <person name="Catcheside P."/>
            <person name="Chovatia M."/>
            <person name="Cooper J."/>
            <person name="Damon W."/>
            <person name="Desjardin D."/>
            <person name="Finy P."/>
            <person name="Geml J."/>
            <person name="Haridas S."/>
            <person name="Hughes K."/>
            <person name="Justo A."/>
            <person name="Karasinski D."/>
            <person name="Kautmanova I."/>
            <person name="Kiss B."/>
            <person name="Kocsube S."/>
            <person name="Kotiranta H."/>
            <person name="LaButti K.M."/>
            <person name="Lechner B.E."/>
            <person name="Liimatainen K."/>
            <person name="Lipzen A."/>
            <person name="Lukacs Z."/>
            <person name="Mihaltcheva S."/>
            <person name="Morgado L.N."/>
            <person name="Niskanen T."/>
            <person name="Noordeloos M.E."/>
            <person name="Ohm R.A."/>
            <person name="Ortiz-Santana B."/>
            <person name="Ovrebo C."/>
            <person name="Racz N."/>
            <person name="Riley R."/>
            <person name="Savchenko A."/>
            <person name="Shiryaev A."/>
            <person name="Soop K."/>
            <person name="Spirin V."/>
            <person name="Szebenyi C."/>
            <person name="Tomsovsky M."/>
            <person name="Tulloss R.E."/>
            <person name="Uehling J."/>
            <person name="Grigoriev I.V."/>
            <person name="Vagvolgyi C."/>
            <person name="Papp T."/>
            <person name="Martin F.M."/>
            <person name="Miettinen O."/>
            <person name="Hibbett D.S."/>
            <person name="Nagy L.G."/>
        </authorList>
    </citation>
    <scope>NUCLEOTIDE SEQUENCE [LARGE SCALE GENOMIC DNA]</scope>
    <source>
        <strain evidence="8 9">HHB13444</strain>
    </source>
</reference>
<dbReference type="EMBL" id="ML211598">
    <property type="protein sequence ID" value="TFK81481.1"/>
    <property type="molecule type" value="Genomic_DNA"/>
</dbReference>
<keyword evidence="4" id="KW-0560">Oxidoreductase</keyword>
<dbReference type="GO" id="GO:0005737">
    <property type="term" value="C:cytoplasm"/>
    <property type="evidence" value="ECO:0007669"/>
    <property type="project" value="TreeGrafter"/>
</dbReference>
<evidence type="ECO:0000256" key="4">
    <source>
        <dbReference type="ARBA" id="ARBA00023002"/>
    </source>
</evidence>
<dbReference type="InterPro" id="IPR051323">
    <property type="entry name" value="AtsK-like"/>
</dbReference>
<dbReference type="SUPFAM" id="SSF51197">
    <property type="entry name" value="Clavaminate synthase-like"/>
    <property type="match status" value="1"/>
</dbReference>
<keyword evidence="3 8" id="KW-0223">Dioxygenase</keyword>
<sequence length="339" mass="37810">MPAAIPPSLLGSLASYPSLHLTPHVGTEFPSPNTQLSSLLSAQNSDELIRDLATLVSHRGVVFFRAQDITLEQQKQLALRLGKLTGRPETSSLHRHPVSENTPELGSDTSVISSQMGIARAGFRKNQRASTGWHADITFEPVPSDYAILKMHTLPEVGGDTLWASGYEAYDRLSPALARFLEGLTAEHDGNFFHKVAKQDGRDIITERGAPENTGTDLRAVHPVIRTHPVTGYKTLFVNRSFTKRILELTEDESANMLDYLARHVAENHDLQVRFRWEKDSVAIWDNRATFHTATNDYDATELRQGNRVVGLGERPYFDPKSKSRREVLGIQTAETLYS</sequence>
<dbReference type="GO" id="GO:0046872">
    <property type="term" value="F:metal ion binding"/>
    <property type="evidence" value="ECO:0007669"/>
    <property type="project" value="UniProtKB-KW"/>
</dbReference>
<feature type="domain" description="TauD/TfdA-like" evidence="7">
    <location>
        <begin position="20"/>
        <end position="305"/>
    </location>
</feature>
<feature type="compositionally biased region" description="Polar residues" evidence="6">
    <location>
        <begin position="99"/>
        <end position="109"/>
    </location>
</feature>
<evidence type="ECO:0000256" key="6">
    <source>
        <dbReference type="SAM" id="MobiDB-lite"/>
    </source>
</evidence>
<evidence type="ECO:0000313" key="8">
    <source>
        <dbReference type="EMBL" id="TFK81481.1"/>
    </source>
</evidence>
<evidence type="ECO:0000313" key="9">
    <source>
        <dbReference type="Proteomes" id="UP000308197"/>
    </source>
</evidence>
<evidence type="ECO:0000259" key="7">
    <source>
        <dbReference type="Pfam" id="PF02668"/>
    </source>
</evidence>
<keyword evidence="9" id="KW-1185">Reference proteome</keyword>
<evidence type="ECO:0000256" key="2">
    <source>
        <dbReference type="ARBA" id="ARBA00022723"/>
    </source>
</evidence>
<name>A0A5C3NVZ7_9APHY</name>
<evidence type="ECO:0000256" key="1">
    <source>
        <dbReference type="ARBA" id="ARBA00005896"/>
    </source>
</evidence>
<keyword evidence="2" id="KW-0479">Metal-binding</keyword>
<dbReference type="GO" id="GO:0016706">
    <property type="term" value="F:2-oxoglutarate-dependent dioxygenase activity"/>
    <property type="evidence" value="ECO:0007669"/>
    <property type="project" value="TreeGrafter"/>
</dbReference>
<dbReference type="PANTHER" id="PTHR30468">
    <property type="entry name" value="ALPHA-KETOGLUTARATE-DEPENDENT SULFONATE DIOXYGENASE"/>
    <property type="match status" value="1"/>
</dbReference>
<proteinExistence type="inferred from homology"/>
<dbReference type="InterPro" id="IPR042098">
    <property type="entry name" value="TauD-like_sf"/>
</dbReference>
<dbReference type="AlphaFoldDB" id="A0A5C3NVZ7"/>
<dbReference type="Proteomes" id="UP000308197">
    <property type="component" value="Unassembled WGS sequence"/>
</dbReference>
<dbReference type="Pfam" id="PF02668">
    <property type="entry name" value="TauD"/>
    <property type="match status" value="1"/>
</dbReference>
<dbReference type="InParanoid" id="A0A5C3NVZ7"/>
<organism evidence="8 9">
    <name type="scientific">Polyporus arcularius HHB13444</name>
    <dbReference type="NCBI Taxonomy" id="1314778"/>
    <lineage>
        <taxon>Eukaryota</taxon>
        <taxon>Fungi</taxon>
        <taxon>Dikarya</taxon>
        <taxon>Basidiomycota</taxon>
        <taxon>Agaricomycotina</taxon>
        <taxon>Agaricomycetes</taxon>
        <taxon>Polyporales</taxon>
        <taxon>Polyporaceae</taxon>
        <taxon>Polyporus</taxon>
    </lineage>
</organism>
<evidence type="ECO:0000256" key="3">
    <source>
        <dbReference type="ARBA" id="ARBA00022964"/>
    </source>
</evidence>